<feature type="compositionally biased region" description="Polar residues" evidence="1">
    <location>
        <begin position="71"/>
        <end position="84"/>
    </location>
</feature>
<reference evidence="3" key="1">
    <citation type="submission" date="2020-01" db="EMBL/GenBank/DDBJ databases">
        <authorList>
            <consortium name="DOE Joint Genome Institute"/>
            <person name="Haridas S."/>
            <person name="Albert R."/>
            <person name="Binder M."/>
            <person name="Bloem J."/>
            <person name="Labutti K."/>
            <person name="Salamov A."/>
            <person name="Andreopoulos B."/>
            <person name="Baker S.E."/>
            <person name="Barry K."/>
            <person name="Bills G."/>
            <person name="Bluhm B.H."/>
            <person name="Cannon C."/>
            <person name="Castanera R."/>
            <person name="Culley D.E."/>
            <person name="Daum C."/>
            <person name="Ezra D."/>
            <person name="Gonzalez J.B."/>
            <person name="Henrissat B."/>
            <person name="Kuo A."/>
            <person name="Liang C."/>
            <person name="Lipzen A."/>
            <person name="Lutzoni F."/>
            <person name="Magnuson J."/>
            <person name="Mondo S."/>
            <person name="Nolan M."/>
            <person name="Ohm R."/>
            <person name="Pangilinan J."/>
            <person name="Park H.-J."/>
            <person name="Ramirez L."/>
            <person name="Alfaro M."/>
            <person name="Sun H."/>
            <person name="Tritt A."/>
            <person name="Yoshinaga Y."/>
            <person name="Zwiers L.-H."/>
            <person name="Turgeon B.G."/>
            <person name="Goodwin S.B."/>
            <person name="Spatafora J.W."/>
            <person name="Crous P.W."/>
            <person name="Grigoriev I.V."/>
        </authorList>
    </citation>
    <scope>NUCLEOTIDE SEQUENCE</scope>
    <source>
        <strain evidence="3">CBS 342.82</strain>
    </source>
</reference>
<dbReference type="OrthoDB" id="5373857at2759"/>
<dbReference type="RefSeq" id="XP_033461309.1">
    <property type="nucleotide sequence ID" value="XM_033607509.1"/>
</dbReference>
<name>A0A6J3M8S0_9PEZI</name>
<evidence type="ECO:0000256" key="1">
    <source>
        <dbReference type="SAM" id="MobiDB-lite"/>
    </source>
</evidence>
<reference evidence="3" key="2">
    <citation type="submission" date="2020-04" db="EMBL/GenBank/DDBJ databases">
        <authorList>
            <consortium name="NCBI Genome Project"/>
        </authorList>
    </citation>
    <scope>NUCLEOTIDE SEQUENCE</scope>
    <source>
        <strain evidence="3">CBS 342.82</strain>
    </source>
</reference>
<proteinExistence type="predicted"/>
<gene>
    <name evidence="3" type="ORF">K489DRAFT_408671</name>
</gene>
<feature type="compositionally biased region" description="Polar residues" evidence="1">
    <location>
        <begin position="105"/>
        <end position="116"/>
    </location>
</feature>
<accession>A0A6J3M8S0</accession>
<organism evidence="3">
    <name type="scientific">Dissoconium aciculare CBS 342.82</name>
    <dbReference type="NCBI Taxonomy" id="1314786"/>
    <lineage>
        <taxon>Eukaryota</taxon>
        <taxon>Fungi</taxon>
        <taxon>Dikarya</taxon>
        <taxon>Ascomycota</taxon>
        <taxon>Pezizomycotina</taxon>
        <taxon>Dothideomycetes</taxon>
        <taxon>Dothideomycetidae</taxon>
        <taxon>Mycosphaerellales</taxon>
        <taxon>Dissoconiaceae</taxon>
        <taxon>Dissoconium</taxon>
    </lineage>
</organism>
<evidence type="ECO:0000313" key="3">
    <source>
        <dbReference type="RefSeq" id="XP_033461309.1"/>
    </source>
</evidence>
<evidence type="ECO:0000313" key="2">
    <source>
        <dbReference type="Proteomes" id="UP000504637"/>
    </source>
</evidence>
<dbReference type="Proteomes" id="UP000504637">
    <property type="component" value="Unplaced"/>
</dbReference>
<sequence>MAKLLSTRNIMIAGGVGAALYLFPRTVAKVNPIQDGIKTPGTEAIAQRFASGGGTTTHTPGFATKRGTSEEIYTQSNPSGVKSQEFQDNHADQKKDDYGAPGRTWNKTQYGTDKGK</sequence>
<dbReference type="GeneID" id="54365309"/>
<reference evidence="3" key="3">
    <citation type="submission" date="2025-08" db="UniProtKB">
        <authorList>
            <consortium name="RefSeq"/>
        </authorList>
    </citation>
    <scope>IDENTIFICATION</scope>
    <source>
        <strain evidence="3">CBS 342.82</strain>
    </source>
</reference>
<dbReference type="AlphaFoldDB" id="A0A6J3M8S0"/>
<feature type="compositionally biased region" description="Basic and acidic residues" evidence="1">
    <location>
        <begin position="85"/>
        <end position="98"/>
    </location>
</feature>
<keyword evidence="2" id="KW-1185">Reference proteome</keyword>
<protein>
    <submittedName>
        <fullName evidence="3">Uncharacterized protein</fullName>
    </submittedName>
</protein>
<feature type="region of interest" description="Disordered" evidence="1">
    <location>
        <begin position="49"/>
        <end position="116"/>
    </location>
</feature>